<feature type="transmembrane region" description="Helical" evidence="1">
    <location>
        <begin position="7"/>
        <end position="28"/>
    </location>
</feature>
<reference evidence="2 3" key="3">
    <citation type="submission" date="2008-05" db="EMBL/GenBank/DDBJ databases">
        <authorList>
            <person name="Fulton L."/>
            <person name="Clifton S."/>
            <person name="Fulton B."/>
            <person name="Xu J."/>
            <person name="Minx P."/>
            <person name="Pepin K.H."/>
            <person name="Johnson M."/>
            <person name="Thiruvilangam P."/>
            <person name="Bhonagiri V."/>
            <person name="Nash W.E."/>
            <person name="Mardis E.R."/>
            <person name="Wilson R.K."/>
        </authorList>
    </citation>
    <scope>NUCLEOTIDE SEQUENCE [LARGE SCALE GENOMIC DNA]</scope>
    <source>
        <strain evidence="2 3">ATCC 25827</strain>
    </source>
</reference>
<evidence type="ECO:0000313" key="2">
    <source>
        <dbReference type="EMBL" id="EDU59346.1"/>
    </source>
</evidence>
<organism evidence="2 3">
    <name type="scientific">Providencia stuartii ATCC 25827</name>
    <dbReference type="NCBI Taxonomy" id="471874"/>
    <lineage>
        <taxon>Bacteria</taxon>
        <taxon>Pseudomonadati</taxon>
        <taxon>Pseudomonadota</taxon>
        <taxon>Gammaproteobacteria</taxon>
        <taxon>Enterobacterales</taxon>
        <taxon>Morganellaceae</taxon>
        <taxon>Providencia</taxon>
    </lineage>
</organism>
<evidence type="ECO:0000313" key="3">
    <source>
        <dbReference type="Proteomes" id="UP000004506"/>
    </source>
</evidence>
<protein>
    <submittedName>
        <fullName evidence="2">Uncharacterized protein</fullName>
    </submittedName>
</protein>
<keyword evidence="1" id="KW-0472">Membrane</keyword>
<name>A0AA86YJI8_PROST</name>
<accession>A0AA86YJI8</accession>
<dbReference type="RefSeq" id="WP_004919645.1">
    <property type="nucleotide sequence ID" value="NZ_DS607663.1"/>
</dbReference>
<keyword evidence="1" id="KW-0812">Transmembrane</keyword>
<comment type="caution">
    <text evidence="2">The sequence shown here is derived from an EMBL/GenBank/DDBJ whole genome shotgun (WGS) entry which is preliminary data.</text>
</comment>
<dbReference type="EMBL" id="ABJD02000101">
    <property type="protein sequence ID" value="EDU59346.1"/>
    <property type="molecule type" value="Genomic_DNA"/>
</dbReference>
<feature type="transmembrane region" description="Helical" evidence="1">
    <location>
        <begin position="34"/>
        <end position="55"/>
    </location>
</feature>
<evidence type="ECO:0000256" key="1">
    <source>
        <dbReference type="SAM" id="Phobius"/>
    </source>
</evidence>
<keyword evidence="1" id="KW-1133">Transmembrane helix</keyword>
<proteinExistence type="predicted"/>
<dbReference type="Proteomes" id="UP000004506">
    <property type="component" value="Unassembled WGS sequence"/>
</dbReference>
<gene>
    <name evidence="2" type="ORF">PROSTU_02535</name>
</gene>
<dbReference type="AlphaFoldDB" id="A0AA86YJI8"/>
<reference evidence="3" key="1">
    <citation type="submission" date="2008-04" db="EMBL/GenBank/DDBJ databases">
        <title>Draft genome sequence of Providencia stuartii (ATCC 25827).</title>
        <authorList>
            <person name="Sudarsanam P."/>
            <person name="Ley R."/>
            <person name="Guruge J."/>
            <person name="Turnbaugh P.J."/>
            <person name="Mahowald M."/>
            <person name="Liep D."/>
            <person name="Gordon J."/>
        </authorList>
    </citation>
    <scope>NUCLEOTIDE SEQUENCE [LARGE SCALE GENOMIC DNA]</scope>
    <source>
        <strain evidence="3">ATCC 25827</strain>
    </source>
</reference>
<reference evidence="3" key="2">
    <citation type="submission" date="2008-04" db="EMBL/GenBank/DDBJ databases">
        <title>Draft genome sequence of Providencia stuartii(ATCC 25827).</title>
        <authorList>
            <person name="Sudarsanam P."/>
            <person name="Ley R."/>
            <person name="Guruge J."/>
            <person name="Turnbaugh P.J."/>
            <person name="Mahowald M."/>
            <person name="Liep D."/>
            <person name="Gordon J."/>
        </authorList>
    </citation>
    <scope>NUCLEOTIDE SEQUENCE [LARGE SCALE GENOMIC DNA]</scope>
    <source>
        <strain evidence="3">ATCC 25827</strain>
    </source>
</reference>
<sequence>MNDWWSRLTYALSGFGGLFSGSGILGFFGDFSVYEWGFLIGLIASVSLGVMTYRLNRREQMKRTRILERYFSRHSISERDIENIVKVTEQSPKDL</sequence>